<organism evidence="2 3">
    <name type="scientific">Balaenoptera physalus</name>
    <name type="common">Fin whale</name>
    <name type="synonym">Balaena physalus</name>
    <dbReference type="NCBI Taxonomy" id="9770"/>
    <lineage>
        <taxon>Eukaryota</taxon>
        <taxon>Metazoa</taxon>
        <taxon>Chordata</taxon>
        <taxon>Craniata</taxon>
        <taxon>Vertebrata</taxon>
        <taxon>Euteleostomi</taxon>
        <taxon>Mammalia</taxon>
        <taxon>Eutheria</taxon>
        <taxon>Laurasiatheria</taxon>
        <taxon>Artiodactyla</taxon>
        <taxon>Whippomorpha</taxon>
        <taxon>Cetacea</taxon>
        <taxon>Mysticeti</taxon>
        <taxon>Balaenopteridae</taxon>
        <taxon>Balaenoptera</taxon>
    </lineage>
</organism>
<evidence type="ECO:0000313" key="3">
    <source>
        <dbReference type="Proteomes" id="UP000437017"/>
    </source>
</evidence>
<reference evidence="2 3" key="1">
    <citation type="journal article" date="2019" name="PLoS ONE">
        <title>Genomic analyses reveal an absence of contemporary introgressive admixture between fin whales and blue whales, despite known hybrids.</title>
        <authorList>
            <person name="Westbury M.V."/>
            <person name="Petersen B."/>
            <person name="Lorenzen E.D."/>
        </authorList>
    </citation>
    <scope>NUCLEOTIDE SEQUENCE [LARGE SCALE GENOMIC DNA]</scope>
    <source>
        <strain evidence="2">FinWhale-01</strain>
    </source>
</reference>
<dbReference type="InterPro" id="IPR021684">
    <property type="entry name" value="WBP1-like"/>
</dbReference>
<gene>
    <name evidence="2" type="ORF">E2I00_000465</name>
</gene>
<evidence type="ECO:0000313" key="2">
    <source>
        <dbReference type="EMBL" id="KAB0404406.1"/>
    </source>
</evidence>
<sequence length="97" mass="10670">MERRRLPGGMELLLLQALPRPPSARAEPLQDKETCVGTNNQSYICDTGHCCGQSQRCSYYYELVLLARVDHHHPPELLLRVPPPPSQAPPSGPAAAT</sequence>
<keyword evidence="3" id="KW-1185">Reference proteome</keyword>
<dbReference type="Proteomes" id="UP000437017">
    <property type="component" value="Unassembled WGS sequence"/>
</dbReference>
<protein>
    <submittedName>
        <fullName evidence="2">Uncharacterized protein</fullName>
    </submittedName>
</protein>
<evidence type="ECO:0000256" key="1">
    <source>
        <dbReference type="SAM" id="MobiDB-lite"/>
    </source>
</evidence>
<proteinExistence type="predicted"/>
<dbReference type="OrthoDB" id="10070083at2759"/>
<dbReference type="PANTHER" id="PTHR16209">
    <property type="entry name" value="VESICULAR, OVEREXPRESSED IN CANCER, PROSURVIVAL PROTEIN 1"/>
    <property type="match status" value="1"/>
</dbReference>
<feature type="compositionally biased region" description="Pro residues" evidence="1">
    <location>
        <begin position="81"/>
        <end position="97"/>
    </location>
</feature>
<name>A0A6A1QDK1_BALPH</name>
<dbReference type="AlphaFoldDB" id="A0A6A1QDK1"/>
<dbReference type="InterPro" id="IPR051994">
    <property type="entry name" value="WW_domain-binding"/>
</dbReference>
<accession>A0A6A1QDK1</accession>
<dbReference type="EMBL" id="SGJD01000600">
    <property type="protein sequence ID" value="KAB0404406.1"/>
    <property type="molecule type" value="Genomic_DNA"/>
</dbReference>
<dbReference type="PANTHER" id="PTHR16209:SF4">
    <property type="entry name" value="WW DOMAIN BINDING PROTEIN 1-LIKE"/>
    <property type="match status" value="1"/>
</dbReference>
<dbReference type="Pfam" id="PF11669">
    <property type="entry name" value="WBP-1"/>
    <property type="match status" value="1"/>
</dbReference>
<comment type="caution">
    <text evidence="2">The sequence shown here is derived from an EMBL/GenBank/DDBJ whole genome shotgun (WGS) entry which is preliminary data.</text>
</comment>
<feature type="region of interest" description="Disordered" evidence="1">
    <location>
        <begin position="75"/>
        <end position="97"/>
    </location>
</feature>